<feature type="compositionally biased region" description="Basic and acidic residues" evidence="5">
    <location>
        <begin position="443"/>
        <end position="452"/>
    </location>
</feature>
<feature type="region of interest" description="Disordered" evidence="5">
    <location>
        <begin position="1"/>
        <end position="57"/>
    </location>
</feature>
<sequence>MDIESEDVGEGPPSSDRESGKIYVDTRISHSRSSSSGKSSTASSTCSTPVRQGNGHRTVATVTGAFNSLLRSTLSSSALGKEKKAHSVESLLPQGGDISKMSEGSTSDSKFSSDRRKSLGTRNISGSTISIQYHRESSQDQNLFKAAPEGDRSASVESSSGHSVTFSIEGFPAALDTDVKGMNTASTPMSSFPSRKSLDGSYTGRNSVDTSPSGLQEQAFEKSLNNILAKCSETSESLDLNLNVDSKDLKESKNLDDGGSTPTGKAAKVSEKKRKSSSWYSMLTPTYKSRSEDFKRLFKDRDIPVDERLIVDYSCAMQKEILVHGRMFITQNWICFYANIFSWETVLTIPCKEIKGITKEKTARVIPNAIQITTDKEKFFFTSFSARDKTYLMLFRMWQNALMDQQMTQQELWHWVRSSYGEELGLSSSDEDHVSAHMEDLKDGLGKDDSIMNKDMQTDSSDIAPLSDIQNQSNPDEIDPVEQNYGMIKAVDMSQAGSNDGAPTDLSDTTEEDNGGGEVVCSEHDHLPKLAHNEVYQMPVDKLFELILTDCPFFRNFTEARKLQDVSVGPWKDSQEENIGRVRTISYTVPINSSFGPKTSRTEEKQVCYQQSQPGMMYIIDGECYPMGIPYADSFYVVNRYCLTRVSKDKCRLRVTSEVRFKKTVLLVKGMIERNSIQGVLDFFDCLGLHLRRECDRLKTIQGKPQAPVTKRKLRKRRSHISRGAAADTPILRPAEKQVAPPTPVRSMISTQREEKLSKLNADTLVRIVCFILVLLVMFNALLFYKLWSLETLTNVLYFPHSEETIQSLQNPPKSADEWMHLLQQQQFLHEAELEKWRDVLATSVTLLDEMKKSLVHLKETLDHRLEREIFTRKMNVKGES</sequence>
<feature type="region of interest" description="Disordered" evidence="5">
    <location>
        <begin position="443"/>
        <end position="477"/>
    </location>
</feature>
<gene>
    <name evidence="8" type="ORF">ACJMK2_026171</name>
</gene>
<feature type="transmembrane region" description="Helical" evidence="6">
    <location>
        <begin position="765"/>
        <end position="785"/>
    </location>
</feature>
<comment type="subcellular location">
    <subcellularLocation>
        <location evidence="1">Membrane</location>
        <topology evidence="1">Single-pass membrane protein</topology>
    </subcellularLocation>
</comment>
<keyword evidence="2 6" id="KW-0812">Transmembrane</keyword>
<dbReference type="InterPro" id="IPR011993">
    <property type="entry name" value="PH-like_dom_sf"/>
</dbReference>
<dbReference type="Pfam" id="PF02893">
    <property type="entry name" value="GRAM"/>
    <property type="match status" value="1"/>
</dbReference>
<dbReference type="PANTHER" id="PTHR23319">
    <property type="entry name" value="GRAM DOMAIN CONTAINING 1B, ISOFORM E"/>
    <property type="match status" value="1"/>
</dbReference>
<reference evidence="8 9" key="1">
    <citation type="submission" date="2024-11" db="EMBL/GenBank/DDBJ databases">
        <title>Chromosome-level genome assembly of the freshwater bivalve Anodonta woodiana.</title>
        <authorList>
            <person name="Chen X."/>
        </authorList>
    </citation>
    <scope>NUCLEOTIDE SEQUENCE [LARGE SCALE GENOMIC DNA]</scope>
    <source>
        <strain evidence="8">MN2024</strain>
        <tissue evidence="8">Gills</tissue>
    </source>
</reference>
<proteinExistence type="predicted"/>
<dbReference type="Proteomes" id="UP001634394">
    <property type="component" value="Unassembled WGS sequence"/>
</dbReference>
<dbReference type="InterPro" id="IPR051482">
    <property type="entry name" value="Cholesterol_transport"/>
</dbReference>
<evidence type="ECO:0000256" key="1">
    <source>
        <dbReference type="ARBA" id="ARBA00004167"/>
    </source>
</evidence>
<evidence type="ECO:0000313" key="8">
    <source>
        <dbReference type="EMBL" id="KAL3886158.1"/>
    </source>
</evidence>
<keyword evidence="3 6" id="KW-1133">Transmembrane helix</keyword>
<dbReference type="Pfam" id="PF16016">
    <property type="entry name" value="VASt"/>
    <property type="match status" value="1"/>
</dbReference>
<dbReference type="GO" id="GO:0044232">
    <property type="term" value="C:organelle membrane contact site"/>
    <property type="evidence" value="ECO:0007669"/>
    <property type="project" value="UniProtKB-ARBA"/>
</dbReference>
<feature type="domain" description="VASt" evidence="7">
    <location>
        <begin position="526"/>
        <end position="699"/>
    </location>
</feature>
<feature type="compositionally biased region" description="Polar residues" evidence="5">
    <location>
        <begin position="184"/>
        <end position="194"/>
    </location>
</feature>
<dbReference type="PANTHER" id="PTHR23319:SF4">
    <property type="entry name" value="GRAM DOMAIN CONTAINING 1B, ISOFORM E"/>
    <property type="match status" value="1"/>
</dbReference>
<feature type="compositionally biased region" description="Low complexity" evidence="5">
    <location>
        <begin position="31"/>
        <end position="48"/>
    </location>
</feature>
<feature type="region of interest" description="Disordered" evidence="5">
    <location>
        <begin position="77"/>
        <end position="162"/>
    </location>
</feature>
<dbReference type="InterPro" id="IPR004182">
    <property type="entry name" value="GRAM"/>
</dbReference>
<name>A0ABD3XL17_SINWO</name>
<accession>A0ABD3XL17</accession>
<evidence type="ECO:0000256" key="4">
    <source>
        <dbReference type="ARBA" id="ARBA00023136"/>
    </source>
</evidence>
<evidence type="ECO:0000313" key="9">
    <source>
        <dbReference type="Proteomes" id="UP001634394"/>
    </source>
</evidence>
<dbReference type="FunFam" id="2.30.29.30:FF:000008">
    <property type="entry name" value="GRAM domain containing 1B"/>
    <property type="match status" value="1"/>
</dbReference>
<dbReference type="Gene3D" id="2.30.29.30">
    <property type="entry name" value="Pleckstrin-homology domain (PH domain)/Phosphotyrosine-binding domain (PTB)"/>
    <property type="match status" value="1"/>
</dbReference>
<keyword evidence="4 6" id="KW-0472">Membrane</keyword>
<feature type="region of interest" description="Disordered" evidence="5">
    <location>
        <begin position="184"/>
        <end position="214"/>
    </location>
</feature>
<feature type="compositionally biased region" description="Polar residues" evidence="5">
    <location>
        <begin position="120"/>
        <end position="131"/>
    </location>
</feature>
<dbReference type="PROSITE" id="PS51778">
    <property type="entry name" value="VAST"/>
    <property type="match status" value="1"/>
</dbReference>
<dbReference type="AlphaFoldDB" id="A0ABD3XL17"/>
<keyword evidence="9" id="KW-1185">Reference proteome</keyword>
<dbReference type="CDD" id="cd13220">
    <property type="entry name" value="PH-GRAM_GRAMDC"/>
    <property type="match status" value="1"/>
</dbReference>
<evidence type="ECO:0000256" key="6">
    <source>
        <dbReference type="SAM" id="Phobius"/>
    </source>
</evidence>
<feature type="compositionally biased region" description="Polar residues" evidence="5">
    <location>
        <begin position="203"/>
        <end position="214"/>
    </location>
</feature>
<evidence type="ECO:0000259" key="7">
    <source>
        <dbReference type="PROSITE" id="PS51778"/>
    </source>
</evidence>
<dbReference type="GO" id="GO:0005789">
    <property type="term" value="C:endoplasmic reticulum membrane"/>
    <property type="evidence" value="ECO:0007669"/>
    <property type="project" value="UniProtKB-ARBA"/>
</dbReference>
<feature type="region of interest" description="Disordered" evidence="5">
    <location>
        <begin position="251"/>
        <end position="270"/>
    </location>
</feature>
<comment type="caution">
    <text evidence="8">The sequence shown here is derived from an EMBL/GenBank/DDBJ whole genome shotgun (WGS) entry which is preliminary data.</text>
</comment>
<dbReference type="SMART" id="SM00568">
    <property type="entry name" value="GRAM"/>
    <property type="match status" value="1"/>
</dbReference>
<evidence type="ECO:0000256" key="2">
    <source>
        <dbReference type="ARBA" id="ARBA00022692"/>
    </source>
</evidence>
<protein>
    <recommendedName>
        <fullName evidence="7">VASt domain-containing protein</fullName>
    </recommendedName>
</protein>
<evidence type="ECO:0000256" key="5">
    <source>
        <dbReference type="SAM" id="MobiDB-lite"/>
    </source>
</evidence>
<feature type="region of interest" description="Disordered" evidence="5">
    <location>
        <begin position="494"/>
        <end position="517"/>
    </location>
</feature>
<dbReference type="InterPro" id="IPR031968">
    <property type="entry name" value="VASt"/>
</dbReference>
<organism evidence="8 9">
    <name type="scientific">Sinanodonta woodiana</name>
    <name type="common">Chinese pond mussel</name>
    <name type="synonym">Anodonta woodiana</name>
    <dbReference type="NCBI Taxonomy" id="1069815"/>
    <lineage>
        <taxon>Eukaryota</taxon>
        <taxon>Metazoa</taxon>
        <taxon>Spiralia</taxon>
        <taxon>Lophotrochozoa</taxon>
        <taxon>Mollusca</taxon>
        <taxon>Bivalvia</taxon>
        <taxon>Autobranchia</taxon>
        <taxon>Heteroconchia</taxon>
        <taxon>Palaeoheterodonta</taxon>
        <taxon>Unionida</taxon>
        <taxon>Unionoidea</taxon>
        <taxon>Unionidae</taxon>
        <taxon>Unioninae</taxon>
        <taxon>Sinanodonta</taxon>
    </lineage>
</organism>
<evidence type="ECO:0000256" key="3">
    <source>
        <dbReference type="ARBA" id="ARBA00022989"/>
    </source>
</evidence>
<dbReference type="EMBL" id="JBJQND010000002">
    <property type="protein sequence ID" value="KAL3886158.1"/>
    <property type="molecule type" value="Genomic_DNA"/>
</dbReference>